<feature type="transmembrane region" description="Helical" evidence="1">
    <location>
        <begin position="120"/>
        <end position="138"/>
    </location>
</feature>
<proteinExistence type="predicted"/>
<keyword evidence="1" id="KW-0812">Transmembrane</keyword>
<protein>
    <recommendedName>
        <fullName evidence="4">4Fe-4S binding protein</fullName>
    </recommendedName>
</protein>
<evidence type="ECO:0000313" key="3">
    <source>
        <dbReference type="Proteomes" id="UP001594351"/>
    </source>
</evidence>
<evidence type="ECO:0008006" key="4">
    <source>
        <dbReference type="Google" id="ProtNLM"/>
    </source>
</evidence>
<organism evidence="2 3">
    <name type="scientific">candidate division CSSED10-310 bacterium</name>
    <dbReference type="NCBI Taxonomy" id="2855610"/>
    <lineage>
        <taxon>Bacteria</taxon>
        <taxon>Bacteria division CSSED10-310</taxon>
    </lineage>
</organism>
<evidence type="ECO:0000313" key="2">
    <source>
        <dbReference type="EMBL" id="MFC1852335.1"/>
    </source>
</evidence>
<accession>A0ABV6Z1L3</accession>
<feature type="transmembrane region" description="Helical" evidence="1">
    <location>
        <begin position="144"/>
        <end position="164"/>
    </location>
</feature>
<sequence>MIFIDPHKPIATCVAETCDNCPAQKALHCHFSLKDLVHFYSIAAPTFLLGGAGIYHISGWWLIPWLIIIIAYFGFIEIRVMCSHCPHYAEKGSTLQCWANYGSPKIWSYRPGPMKVWEKVVFLMGFALIWGFPLFFLILGKQLFLLVVYLLTVTGFFMTVRMFLCSQCFNFACPLNAVKDEVRTAFFERNSEIAKAWLRDI</sequence>
<evidence type="ECO:0000256" key="1">
    <source>
        <dbReference type="SAM" id="Phobius"/>
    </source>
</evidence>
<name>A0ABV6Z1L3_UNCC1</name>
<gene>
    <name evidence="2" type="ORF">ACFL27_19225</name>
</gene>
<dbReference type="Proteomes" id="UP001594351">
    <property type="component" value="Unassembled WGS sequence"/>
</dbReference>
<reference evidence="2 3" key="1">
    <citation type="submission" date="2024-09" db="EMBL/GenBank/DDBJ databases">
        <title>Laminarin stimulates single cell rates of sulfate reduction while oxygen inhibits transcriptomic activity in coastal marine sediment.</title>
        <authorList>
            <person name="Lindsay M."/>
            <person name="Orcutt B."/>
            <person name="Emerson D."/>
            <person name="Stepanauskas R."/>
            <person name="D'Angelo T."/>
        </authorList>
    </citation>
    <scope>NUCLEOTIDE SEQUENCE [LARGE SCALE GENOMIC DNA]</scope>
    <source>
        <strain evidence="2">SAG AM-311-K15</strain>
    </source>
</reference>
<dbReference type="EMBL" id="JBHPBY010000299">
    <property type="protein sequence ID" value="MFC1852335.1"/>
    <property type="molecule type" value="Genomic_DNA"/>
</dbReference>
<comment type="caution">
    <text evidence="2">The sequence shown here is derived from an EMBL/GenBank/DDBJ whole genome shotgun (WGS) entry which is preliminary data.</text>
</comment>
<keyword evidence="1" id="KW-1133">Transmembrane helix</keyword>
<keyword evidence="1" id="KW-0472">Membrane</keyword>
<keyword evidence="3" id="KW-1185">Reference proteome</keyword>
<feature type="transmembrane region" description="Helical" evidence="1">
    <location>
        <begin position="63"/>
        <end position="82"/>
    </location>
</feature>